<protein>
    <recommendedName>
        <fullName evidence="3">Peptidase S1 domain-containing protein</fullName>
    </recommendedName>
</protein>
<keyword evidence="1" id="KW-1015">Disulfide bond</keyword>
<dbReference type="PANTHER" id="PTHR24256">
    <property type="entry name" value="TRYPTASE-RELATED"/>
    <property type="match status" value="1"/>
</dbReference>
<name>A0A4Y2VDL2_ARAVE</name>
<feature type="non-terminal residue" evidence="4">
    <location>
        <position position="1"/>
    </location>
</feature>
<dbReference type="InterPro" id="IPR001254">
    <property type="entry name" value="Trypsin_dom"/>
</dbReference>
<dbReference type="GO" id="GO:0006508">
    <property type="term" value="P:proteolysis"/>
    <property type="evidence" value="ECO:0007669"/>
    <property type="project" value="InterPro"/>
</dbReference>
<dbReference type="Gene3D" id="2.40.10.10">
    <property type="entry name" value="Trypsin-like serine proteases"/>
    <property type="match status" value="1"/>
</dbReference>
<dbReference type="EMBL" id="BGPR01046387">
    <property type="protein sequence ID" value="GBO23349.1"/>
    <property type="molecule type" value="Genomic_DNA"/>
</dbReference>
<accession>A0A4Y2VDL2</accession>
<reference evidence="4 5" key="1">
    <citation type="journal article" date="2019" name="Sci. Rep.">
        <title>Orb-weaving spider Araneus ventricosus genome elucidates the spidroin gene catalogue.</title>
        <authorList>
            <person name="Kono N."/>
            <person name="Nakamura H."/>
            <person name="Ohtoshi R."/>
            <person name="Moran D.A.P."/>
            <person name="Shinohara A."/>
            <person name="Yoshida Y."/>
            <person name="Fujiwara M."/>
            <person name="Mori M."/>
            <person name="Tomita M."/>
            <person name="Arakawa K."/>
        </authorList>
    </citation>
    <scope>NUCLEOTIDE SEQUENCE [LARGE SCALE GENOMIC DNA]</scope>
</reference>
<comment type="similarity">
    <text evidence="2">Belongs to the peptidase S1 family. CLIP subfamily.</text>
</comment>
<sequence length="108" mass="12482">AHDLHYILAKFCFVWSPEQDIELNQWSNFDYSNPSDCYWLKASIMKSDSGGPLMYKNTDFDFPVGIGTERRVLVGIVSFGFRCGEPGFPGVYTRVSSYMPWILRHMKD</sequence>
<evidence type="ECO:0000256" key="1">
    <source>
        <dbReference type="ARBA" id="ARBA00023157"/>
    </source>
</evidence>
<dbReference type="AlphaFoldDB" id="A0A4Y2VDL2"/>
<dbReference type="Proteomes" id="UP000499080">
    <property type="component" value="Unassembled WGS sequence"/>
</dbReference>
<dbReference type="InterPro" id="IPR051487">
    <property type="entry name" value="Ser/Thr_Proteases_Immune/Dev"/>
</dbReference>
<proteinExistence type="inferred from homology"/>
<evidence type="ECO:0000313" key="4">
    <source>
        <dbReference type="EMBL" id="GBO23349.1"/>
    </source>
</evidence>
<gene>
    <name evidence="4" type="ORF">AVEN_75716_1</name>
</gene>
<dbReference type="InterPro" id="IPR043504">
    <property type="entry name" value="Peptidase_S1_PA_chymotrypsin"/>
</dbReference>
<dbReference type="PROSITE" id="PS50240">
    <property type="entry name" value="TRYPSIN_DOM"/>
    <property type="match status" value="1"/>
</dbReference>
<dbReference type="OrthoDB" id="6430547at2759"/>
<dbReference type="GO" id="GO:0004252">
    <property type="term" value="F:serine-type endopeptidase activity"/>
    <property type="evidence" value="ECO:0007669"/>
    <property type="project" value="InterPro"/>
</dbReference>
<keyword evidence="5" id="KW-1185">Reference proteome</keyword>
<evidence type="ECO:0000259" key="3">
    <source>
        <dbReference type="PROSITE" id="PS50240"/>
    </source>
</evidence>
<feature type="domain" description="Peptidase S1" evidence="3">
    <location>
        <begin position="11"/>
        <end position="107"/>
    </location>
</feature>
<evidence type="ECO:0000256" key="2">
    <source>
        <dbReference type="ARBA" id="ARBA00024195"/>
    </source>
</evidence>
<comment type="caution">
    <text evidence="4">The sequence shown here is derived from an EMBL/GenBank/DDBJ whole genome shotgun (WGS) entry which is preliminary data.</text>
</comment>
<dbReference type="Pfam" id="PF00089">
    <property type="entry name" value="Trypsin"/>
    <property type="match status" value="1"/>
</dbReference>
<organism evidence="4 5">
    <name type="scientific">Araneus ventricosus</name>
    <name type="common">Orbweaver spider</name>
    <name type="synonym">Epeira ventricosa</name>
    <dbReference type="NCBI Taxonomy" id="182803"/>
    <lineage>
        <taxon>Eukaryota</taxon>
        <taxon>Metazoa</taxon>
        <taxon>Ecdysozoa</taxon>
        <taxon>Arthropoda</taxon>
        <taxon>Chelicerata</taxon>
        <taxon>Arachnida</taxon>
        <taxon>Araneae</taxon>
        <taxon>Araneomorphae</taxon>
        <taxon>Entelegynae</taxon>
        <taxon>Araneoidea</taxon>
        <taxon>Araneidae</taxon>
        <taxon>Araneus</taxon>
    </lineage>
</organism>
<dbReference type="InterPro" id="IPR009003">
    <property type="entry name" value="Peptidase_S1_PA"/>
</dbReference>
<dbReference type="SUPFAM" id="SSF50494">
    <property type="entry name" value="Trypsin-like serine proteases"/>
    <property type="match status" value="1"/>
</dbReference>
<evidence type="ECO:0000313" key="5">
    <source>
        <dbReference type="Proteomes" id="UP000499080"/>
    </source>
</evidence>